<dbReference type="Proteomes" id="UP000320876">
    <property type="component" value="Unassembled WGS sequence"/>
</dbReference>
<protein>
    <submittedName>
        <fullName evidence="1">Polyketide cyclase/dehydrase/lipid transport protein</fullName>
    </submittedName>
</protein>
<keyword evidence="2" id="KW-1185">Reference proteome</keyword>
<dbReference type="InterPro" id="IPR019587">
    <property type="entry name" value="Polyketide_cyclase/dehydratase"/>
</dbReference>
<comment type="caution">
    <text evidence="1">The sequence shown here is derived from an EMBL/GenBank/DDBJ whole genome shotgun (WGS) entry which is preliminary data.</text>
</comment>
<proteinExistence type="predicted"/>
<dbReference type="OrthoDB" id="5402478at2"/>
<dbReference type="Pfam" id="PF10604">
    <property type="entry name" value="Polyketide_cyc2"/>
    <property type="match status" value="1"/>
</dbReference>
<sequence length="155" mass="17026">MSLVRYRFRTTWTIGAPPPIVFATLVDLGGYPSWWPNVRSVSRIDDETAELVCRSVLPFALTVHLTRVEENPGAGRLEVALAGDLEGMLSGLVHPHGAGTRLEIAQHVVARKRLLRWLSPLAHPVFRANHALMMRRGRHGLCTRLAGPGGDPARG</sequence>
<name>A0A542DEM1_AMYCI</name>
<reference evidence="1 2" key="1">
    <citation type="submission" date="2019-06" db="EMBL/GenBank/DDBJ databases">
        <title>Sequencing the genomes of 1000 actinobacteria strains.</title>
        <authorList>
            <person name="Klenk H.-P."/>
        </authorList>
    </citation>
    <scope>NUCLEOTIDE SEQUENCE [LARGE SCALE GENOMIC DNA]</scope>
    <source>
        <strain evidence="1 2">DSM 45679</strain>
    </source>
</reference>
<evidence type="ECO:0000313" key="1">
    <source>
        <dbReference type="EMBL" id="TQJ01504.1"/>
    </source>
</evidence>
<accession>A0A542DEM1</accession>
<dbReference type="InterPro" id="IPR023393">
    <property type="entry name" value="START-like_dom_sf"/>
</dbReference>
<dbReference type="RefSeq" id="WP_141996299.1">
    <property type="nucleotide sequence ID" value="NZ_VFML01000001.1"/>
</dbReference>
<dbReference type="AlphaFoldDB" id="A0A542DEM1"/>
<dbReference type="EMBL" id="VFML01000001">
    <property type="protein sequence ID" value="TQJ01504.1"/>
    <property type="molecule type" value="Genomic_DNA"/>
</dbReference>
<evidence type="ECO:0000313" key="2">
    <source>
        <dbReference type="Proteomes" id="UP000320876"/>
    </source>
</evidence>
<organism evidence="1 2">
    <name type="scientific">Amycolatopsis cihanbeyliensis</name>
    <dbReference type="NCBI Taxonomy" id="1128664"/>
    <lineage>
        <taxon>Bacteria</taxon>
        <taxon>Bacillati</taxon>
        <taxon>Actinomycetota</taxon>
        <taxon>Actinomycetes</taxon>
        <taxon>Pseudonocardiales</taxon>
        <taxon>Pseudonocardiaceae</taxon>
        <taxon>Amycolatopsis</taxon>
    </lineage>
</organism>
<dbReference type="Gene3D" id="3.30.530.20">
    <property type="match status" value="1"/>
</dbReference>
<gene>
    <name evidence="1" type="ORF">FB471_1189</name>
</gene>
<dbReference type="SUPFAM" id="SSF55961">
    <property type="entry name" value="Bet v1-like"/>
    <property type="match status" value="1"/>
</dbReference>